<dbReference type="EMBL" id="UGTZ01000001">
    <property type="protein sequence ID" value="SUC30785.1"/>
    <property type="molecule type" value="Genomic_DNA"/>
</dbReference>
<accession>A0A379FPV1</accession>
<dbReference type="Proteomes" id="UP000254208">
    <property type="component" value="Unassembled WGS sequence"/>
</dbReference>
<reference evidence="1 2" key="1">
    <citation type="submission" date="2018-06" db="EMBL/GenBank/DDBJ databases">
        <authorList>
            <consortium name="Pathogen Informatics"/>
            <person name="Doyle S."/>
        </authorList>
    </citation>
    <scope>NUCLEOTIDE SEQUENCE [LARGE SCALE GENOMIC DNA]</scope>
    <source>
        <strain evidence="1 2">NCTC11801</strain>
    </source>
</reference>
<name>A0A379FPV1_PRORE</name>
<organism evidence="1 2">
    <name type="scientific">Providencia rettgeri</name>
    <dbReference type="NCBI Taxonomy" id="587"/>
    <lineage>
        <taxon>Bacteria</taxon>
        <taxon>Pseudomonadati</taxon>
        <taxon>Pseudomonadota</taxon>
        <taxon>Gammaproteobacteria</taxon>
        <taxon>Enterobacterales</taxon>
        <taxon>Morganellaceae</taxon>
        <taxon>Providencia</taxon>
    </lineage>
</organism>
<gene>
    <name evidence="1" type="ORF">NCTC11801_01725</name>
</gene>
<evidence type="ECO:0000313" key="2">
    <source>
        <dbReference type="Proteomes" id="UP000254208"/>
    </source>
</evidence>
<sequence length="118" mass="13658">MLINRLIMQDTFIFNNYLSDALISYWQNFVDTEDKSINIKNYLVFSNRFINRTKSKPLVTSPEKSFSSNQFFCSENIFVETNELVPTSGVIAEITIDKIKARLPDYAAQYLSTKPIMP</sequence>
<proteinExistence type="predicted"/>
<evidence type="ECO:0000313" key="1">
    <source>
        <dbReference type="EMBL" id="SUC30785.1"/>
    </source>
</evidence>
<protein>
    <submittedName>
        <fullName evidence="1">Uncharacterized protein</fullName>
    </submittedName>
</protein>
<dbReference type="AlphaFoldDB" id="A0A379FPV1"/>